<accession>A0A224XW65</accession>
<dbReference type="InterPro" id="IPR043159">
    <property type="entry name" value="Lectin_gal-bd_sf"/>
</dbReference>
<dbReference type="PROSITE" id="PS50228">
    <property type="entry name" value="SUEL_LECTIN"/>
    <property type="match status" value="2"/>
</dbReference>
<dbReference type="GO" id="GO:0030246">
    <property type="term" value="F:carbohydrate binding"/>
    <property type="evidence" value="ECO:0007669"/>
    <property type="project" value="UniProtKB-KW"/>
</dbReference>
<evidence type="ECO:0000313" key="5">
    <source>
        <dbReference type="EMBL" id="JAW12762.1"/>
    </source>
</evidence>
<reference evidence="5" key="1">
    <citation type="journal article" date="2018" name="PLoS Negl. Trop. Dis.">
        <title>An insight into the salivary gland and fat body transcriptome of Panstrongylus lignarius (Hemiptera: Heteroptera), the main vector of Chagas disease in Peru.</title>
        <authorList>
            <person name="Nevoa J.C."/>
            <person name="Mendes M.T."/>
            <person name="da Silva M.V."/>
            <person name="Soares S.C."/>
            <person name="Oliveira C.J.F."/>
            <person name="Ribeiro J.M.C."/>
        </authorList>
    </citation>
    <scope>NUCLEOTIDE SEQUENCE</scope>
</reference>
<feature type="signal peptide" evidence="3">
    <location>
        <begin position="1"/>
        <end position="18"/>
    </location>
</feature>
<protein>
    <submittedName>
        <fullName evidence="5">Putative galactoside-binding lectin</fullName>
    </submittedName>
</protein>
<feature type="chain" id="PRO_5013257001" evidence="3">
    <location>
        <begin position="19"/>
        <end position="218"/>
    </location>
</feature>
<dbReference type="EMBL" id="GFTR01003664">
    <property type="protein sequence ID" value="JAW12762.1"/>
    <property type="molecule type" value="Transcribed_RNA"/>
</dbReference>
<dbReference type="Gene3D" id="2.60.120.740">
    <property type="match status" value="2"/>
</dbReference>
<dbReference type="Pfam" id="PF02140">
    <property type="entry name" value="SUEL_Lectin"/>
    <property type="match status" value="2"/>
</dbReference>
<organism evidence="5">
    <name type="scientific">Panstrongylus lignarius</name>
    <dbReference type="NCBI Taxonomy" id="156445"/>
    <lineage>
        <taxon>Eukaryota</taxon>
        <taxon>Metazoa</taxon>
        <taxon>Ecdysozoa</taxon>
        <taxon>Arthropoda</taxon>
        <taxon>Hexapoda</taxon>
        <taxon>Insecta</taxon>
        <taxon>Pterygota</taxon>
        <taxon>Neoptera</taxon>
        <taxon>Paraneoptera</taxon>
        <taxon>Hemiptera</taxon>
        <taxon>Heteroptera</taxon>
        <taxon>Panheteroptera</taxon>
        <taxon>Cimicomorpha</taxon>
        <taxon>Reduviidae</taxon>
        <taxon>Triatominae</taxon>
        <taxon>Panstrongylus</taxon>
    </lineage>
</organism>
<dbReference type="AlphaFoldDB" id="A0A224XW65"/>
<dbReference type="PANTHER" id="PTHR46780">
    <property type="entry name" value="PROTEIN EVA-1"/>
    <property type="match status" value="1"/>
</dbReference>
<comment type="similarity">
    <text evidence="1">Belongs to the G-protein coupled receptor 2 family. LN-TM7 subfamily.</text>
</comment>
<evidence type="ECO:0000256" key="2">
    <source>
        <dbReference type="ARBA" id="ARBA00022734"/>
    </source>
</evidence>
<feature type="domain" description="SUEL-type lectin" evidence="4">
    <location>
        <begin position="122"/>
        <end position="217"/>
    </location>
</feature>
<evidence type="ECO:0000256" key="1">
    <source>
        <dbReference type="ARBA" id="ARBA00010933"/>
    </source>
</evidence>
<dbReference type="InterPro" id="IPR000922">
    <property type="entry name" value="Lectin_gal-bd_dom"/>
</dbReference>
<name>A0A224XW65_9HEMI</name>
<evidence type="ECO:0000256" key="3">
    <source>
        <dbReference type="SAM" id="SignalP"/>
    </source>
</evidence>
<dbReference type="CDD" id="cd22827">
    <property type="entry name" value="Gal_Rha_Lectin_SUL-I-like"/>
    <property type="match status" value="1"/>
</dbReference>
<dbReference type="FunFam" id="2.60.120.740:FF:000001">
    <property type="entry name" value="Adhesion G protein-coupled receptor L2"/>
    <property type="match status" value="1"/>
</dbReference>
<evidence type="ECO:0000259" key="4">
    <source>
        <dbReference type="PROSITE" id="PS50228"/>
    </source>
</evidence>
<keyword evidence="3" id="KW-0732">Signal</keyword>
<feature type="domain" description="SUEL-type lectin" evidence="4">
    <location>
        <begin position="25"/>
        <end position="112"/>
    </location>
</feature>
<proteinExistence type="inferred from homology"/>
<sequence>MSISGLLVLMVFLQTVSTEELEETVCQDEIAELDCPSGHTVQVKTAMFGRTDKRICKRRNIPNPDNCTAPNTLSIMQEKCNLKQSCRVHATTNLFGDPCNHFSYLRVTYTCPTNYEFLRIIRCEHEVSEIECPEQQKIKIMNVLYGRKNQHTCHPTEFSMNAALETNNCASKSASDVVENMCNGLNNCRVWVESVQFNKDDGCPTTFKYLEIDYLCVD</sequence>
<keyword evidence="2 5" id="KW-0430">Lectin</keyword>